<keyword evidence="2" id="KW-0472">Membrane</keyword>
<evidence type="ECO:0000313" key="4">
    <source>
        <dbReference type="EMBL" id="QCT06773.1"/>
    </source>
</evidence>
<dbReference type="KEGG" id="ruj:E5Z56_05085"/>
<evidence type="ECO:0000256" key="2">
    <source>
        <dbReference type="SAM" id="Phobius"/>
    </source>
</evidence>
<dbReference type="InterPro" id="IPR004474">
    <property type="entry name" value="LytR_CpsA_psr"/>
</dbReference>
<dbReference type="AlphaFoldDB" id="A0A4V1G528"/>
<evidence type="ECO:0000313" key="5">
    <source>
        <dbReference type="Proteomes" id="UP000301475"/>
    </source>
</evidence>
<name>A0A4V1G528_9FIRM</name>
<keyword evidence="2" id="KW-1133">Transmembrane helix</keyword>
<proteinExistence type="inferred from homology"/>
<dbReference type="OrthoDB" id="27330at2"/>
<dbReference type="NCBIfam" id="TIGR00350">
    <property type="entry name" value="lytR_cpsA_psr"/>
    <property type="match status" value="1"/>
</dbReference>
<dbReference type="Proteomes" id="UP000301475">
    <property type="component" value="Chromosome"/>
</dbReference>
<dbReference type="Pfam" id="PF03816">
    <property type="entry name" value="LytR_cpsA_psr"/>
    <property type="match status" value="1"/>
</dbReference>
<accession>A0A4V1G528</accession>
<keyword evidence="5" id="KW-1185">Reference proteome</keyword>
<dbReference type="InterPro" id="IPR050922">
    <property type="entry name" value="LytR/CpsA/Psr_CW_biosynth"/>
</dbReference>
<keyword evidence="2" id="KW-0812">Transmembrane</keyword>
<sequence length="488" mass="55137">MGKKSKIILFSVIGVVVVAAIAITLYFVLRNPMSLSESRMIKDLQNDKGLSSQKISGFNFDFKVDSIDYDKDKANSGDEELSLTAKADLTNETYEVKGFPVDLKYTKEKDSKDSYKLDSISYDLKSIEYTAVGGFPEDYAKEVVNKTYKNAKLDSHTTDLPKKTDKFTFKISNSDMSGKLYLNYTFDSKTGWHNGKFDTTGLDIKRGKTTTVKVDGVKCYTNPAVKNIILLGTDAPDNGTSRSDSMILVSIDSNNKEIKFSSFMRDTYVDIDGYNKDKLNAAFAYGGPKLAVKTIEKNYGIKIDNYISVGFSKFKDIVDALGGVDVQLDQDECGYINWQLNKNGQAGTYGEVQVKDGSQKLNGQQALWFCRDRGSEQFSGSDFTRTSRQRRMLMGLVESYKDSSVKEIKDITNKLKKYILTDLSKNDLNWLIKYSYKFFTYKTSDKCYPEETSGWTDGTTDAGAWIIQMNSWKDTRKDISHYIYTDLK</sequence>
<evidence type="ECO:0000259" key="3">
    <source>
        <dbReference type="Pfam" id="PF03816"/>
    </source>
</evidence>
<dbReference type="RefSeq" id="WP_138156839.1">
    <property type="nucleotide sequence ID" value="NZ_CP039381.1"/>
</dbReference>
<feature type="transmembrane region" description="Helical" evidence="2">
    <location>
        <begin position="7"/>
        <end position="29"/>
    </location>
</feature>
<dbReference type="PANTHER" id="PTHR33392">
    <property type="entry name" value="POLYISOPRENYL-TEICHOIC ACID--PEPTIDOGLYCAN TEICHOIC ACID TRANSFERASE TAGU"/>
    <property type="match status" value="1"/>
</dbReference>
<feature type="domain" description="Cell envelope-related transcriptional attenuator" evidence="3">
    <location>
        <begin position="242"/>
        <end position="401"/>
    </location>
</feature>
<organism evidence="4 5">
    <name type="scientific">Ruminococcus bovis</name>
    <dbReference type="NCBI Taxonomy" id="2564099"/>
    <lineage>
        <taxon>Bacteria</taxon>
        <taxon>Bacillati</taxon>
        <taxon>Bacillota</taxon>
        <taxon>Clostridia</taxon>
        <taxon>Eubacteriales</taxon>
        <taxon>Oscillospiraceae</taxon>
        <taxon>Ruminococcus</taxon>
    </lineage>
</organism>
<dbReference type="PANTHER" id="PTHR33392:SF6">
    <property type="entry name" value="POLYISOPRENYL-TEICHOIC ACID--PEPTIDOGLYCAN TEICHOIC ACID TRANSFERASE TAGU"/>
    <property type="match status" value="1"/>
</dbReference>
<reference evidence="4 5" key="1">
    <citation type="submission" date="2019-04" db="EMBL/GenBank/DDBJ databases">
        <authorList>
            <person name="Embree M."/>
            <person name="Gaffney J.R."/>
        </authorList>
    </citation>
    <scope>NUCLEOTIDE SEQUENCE [LARGE SCALE GENOMIC DNA]</scope>
    <source>
        <strain evidence="4 5">JE7A12</strain>
    </source>
</reference>
<protein>
    <submittedName>
        <fullName evidence="4">LytR family transcriptional regulator</fullName>
    </submittedName>
</protein>
<gene>
    <name evidence="4" type="ORF">E5Z56_05085</name>
</gene>
<evidence type="ECO:0000256" key="1">
    <source>
        <dbReference type="ARBA" id="ARBA00006068"/>
    </source>
</evidence>
<dbReference type="Gene3D" id="3.40.630.190">
    <property type="entry name" value="LCP protein"/>
    <property type="match status" value="1"/>
</dbReference>
<dbReference type="EMBL" id="CP039381">
    <property type="protein sequence ID" value="QCT06773.1"/>
    <property type="molecule type" value="Genomic_DNA"/>
</dbReference>
<comment type="similarity">
    <text evidence="1">Belongs to the LytR/CpsA/Psr (LCP) family.</text>
</comment>